<feature type="compositionally biased region" description="Acidic residues" evidence="13">
    <location>
        <begin position="1"/>
        <end position="10"/>
    </location>
</feature>
<dbReference type="FunFam" id="1.10.10.60:FF:000119">
    <property type="entry name" value="Transcription factor GAMYB"/>
    <property type="match status" value="1"/>
</dbReference>
<dbReference type="GO" id="GO:0009555">
    <property type="term" value="P:pollen development"/>
    <property type="evidence" value="ECO:0007669"/>
    <property type="project" value="UniProtKB-ARBA"/>
</dbReference>
<dbReference type="GO" id="GO:0005634">
    <property type="term" value="C:nucleus"/>
    <property type="evidence" value="ECO:0007669"/>
    <property type="project" value="UniProtKB-SubCell"/>
</dbReference>
<keyword evidence="4" id="KW-0221">Differentiation</keyword>
<keyword evidence="7" id="KW-0238">DNA-binding</keyword>
<dbReference type="GO" id="GO:0009908">
    <property type="term" value="P:flower development"/>
    <property type="evidence" value="ECO:0007669"/>
    <property type="project" value="UniProtKB-KW"/>
</dbReference>
<sequence length="281" mass="30926">MDATSLEEEQVAAAAAAADNLDEEVEQGEEGEEEATPVVLKKGPWTTAEDALLVNHVRQHGEGNWNAVQRITGLLRCGKSCRLRWTNHLRPNLKKGAFSPDEELLVAQLHAQLGNKWARMATHLPGRTDNEIKNYWNTRAKRRQRAGLPMYPPEVQLPLAITKRCRYADFSPPQQSAGGNVLDATDAGFKLHPGGNKSEGELLKDDDDIGTLFDMIIPKAFPMTEPAPPAMVTNHSGNSISQHGSDDHNVNLNVDHLPVISSEQDWVLDGACQWNNMSGIC</sequence>
<dbReference type="SMART" id="SM00717">
    <property type="entry name" value="SANT"/>
    <property type="match status" value="2"/>
</dbReference>
<dbReference type="PROSITE" id="PS50090">
    <property type="entry name" value="MYB_LIKE"/>
    <property type="match status" value="2"/>
</dbReference>
<evidence type="ECO:0000256" key="4">
    <source>
        <dbReference type="ARBA" id="ARBA00022782"/>
    </source>
</evidence>
<evidence type="ECO:0000256" key="12">
    <source>
        <dbReference type="ARBA" id="ARBA00078675"/>
    </source>
</evidence>
<evidence type="ECO:0000256" key="13">
    <source>
        <dbReference type="SAM" id="MobiDB-lite"/>
    </source>
</evidence>
<dbReference type="InterPro" id="IPR001005">
    <property type="entry name" value="SANT/Myb"/>
</dbReference>
<evidence type="ECO:0000256" key="10">
    <source>
        <dbReference type="ARBA" id="ARBA00023242"/>
    </source>
</evidence>
<evidence type="ECO:0000256" key="7">
    <source>
        <dbReference type="ARBA" id="ARBA00023125"/>
    </source>
</evidence>
<evidence type="ECO:0000256" key="6">
    <source>
        <dbReference type="ARBA" id="ARBA00023089"/>
    </source>
</evidence>
<keyword evidence="3" id="KW-0677">Repeat</keyword>
<proteinExistence type="predicted"/>
<keyword evidence="8" id="KW-0010">Activator</keyword>
<dbReference type="InterPro" id="IPR009057">
    <property type="entry name" value="Homeodomain-like_sf"/>
</dbReference>
<dbReference type="PANTHER" id="PTHR47995">
    <property type="entry name" value="TRANSCRIPTION FACTOR MYB33-RELATED"/>
    <property type="match status" value="1"/>
</dbReference>
<dbReference type="SUPFAM" id="SSF46689">
    <property type="entry name" value="Homeodomain-like"/>
    <property type="match status" value="1"/>
</dbReference>
<evidence type="ECO:0000256" key="11">
    <source>
        <dbReference type="ARBA" id="ARBA00071221"/>
    </source>
</evidence>
<comment type="subcellular location">
    <subcellularLocation>
        <location evidence="1">Nucleus</location>
    </subcellularLocation>
</comment>
<evidence type="ECO:0000256" key="8">
    <source>
        <dbReference type="ARBA" id="ARBA00023159"/>
    </source>
</evidence>
<keyword evidence="9" id="KW-0804">Transcription</keyword>
<dbReference type="GO" id="GO:0003677">
    <property type="term" value="F:DNA binding"/>
    <property type="evidence" value="ECO:0007669"/>
    <property type="project" value="UniProtKB-KW"/>
</dbReference>
<dbReference type="FunFam" id="1.10.10.60:FF:000001">
    <property type="entry name" value="MYB-related transcription factor"/>
    <property type="match status" value="1"/>
</dbReference>
<name>M8C060_AEGTA</name>
<protein>
    <recommendedName>
        <fullName evidence="11">Transcription factor GAMYB</fullName>
    </recommendedName>
    <alternativeName>
        <fullName evidence="12">OsGAMyb</fullName>
    </alternativeName>
</protein>
<dbReference type="Gene3D" id="1.10.10.60">
    <property type="entry name" value="Homeodomain-like"/>
    <property type="match status" value="2"/>
</dbReference>
<keyword evidence="5" id="KW-0805">Transcription regulation</keyword>
<dbReference type="EnsemblPlants" id="EMT27418">
    <property type="protein sequence ID" value="EMT27418"/>
    <property type="gene ID" value="F775_23034"/>
</dbReference>
<dbReference type="PROSITE" id="PS51294">
    <property type="entry name" value="HTH_MYB"/>
    <property type="match status" value="2"/>
</dbReference>
<accession>M8C060</accession>
<dbReference type="InterPro" id="IPR017930">
    <property type="entry name" value="Myb_dom"/>
</dbReference>
<evidence type="ECO:0000256" key="2">
    <source>
        <dbReference type="ARBA" id="ARBA00022473"/>
    </source>
</evidence>
<keyword evidence="6" id="KW-0287">Flowering</keyword>
<dbReference type="AlphaFoldDB" id="M8C060"/>
<reference evidence="14" key="1">
    <citation type="submission" date="2015-06" db="UniProtKB">
        <authorList>
            <consortium name="EnsemblPlants"/>
        </authorList>
    </citation>
    <scope>IDENTIFICATION</scope>
</reference>
<organism evidence="14">
    <name type="scientific">Aegilops tauschii</name>
    <name type="common">Tausch's goatgrass</name>
    <name type="synonym">Aegilops squarrosa</name>
    <dbReference type="NCBI Taxonomy" id="37682"/>
    <lineage>
        <taxon>Eukaryota</taxon>
        <taxon>Viridiplantae</taxon>
        <taxon>Streptophyta</taxon>
        <taxon>Embryophyta</taxon>
        <taxon>Tracheophyta</taxon>
        <taxon>Spermatophyta</taxon>
        <taxon>Magnoliopsida</taxon>
        <taxon>Liliopsida</taxon>
        <taxon>Poales</taxon>
        <taxon>Poaceae</taxon>
        <taxon>BOP clade</taxon>
        <taxon>Pooideae</taxon>
        <taxon>Triticodae</taxon>
        <taxon>Triticeae</taxon>
        <taxon>Triticinae</taxon>
        <taxon>Aegilops</taxon>
    </lineage>
</organism>
<dbReference type="Pfam" id="PF00249">
    <property type="entry name" value="Myb_DNA-binding"/>
    <property type="match status" value="2"/>
</dbReference>
<dbReference type="PANTHER" id="PTHR47995:SF1">
    <property type="entry name" value="OS03G0578900 PROTEIN"/>
    <property type="match status" value="1"/>
</dbReference>
<feature type="compositionally biased region" description="Acidic residues" evidence="13">
    <location>
        <begin position="20"/>
        <end position="35"/>
    </location>
</feature>
<feature type="region of interest" description="Disordered" evidence="13">
    <location>
        <begin position="1"/>
        <end position="37"/>
    </location>
</feature>
<evidence type="ECO:0000313" key="14">
    <source>
        <dbReference type="EnsemblPlants" id="EMT27418"/>
    </source>
</evidence>
<evidence type="ECO:0000256" key="5">
    <source>
        <dbReference type="ARBA" id="ARBA00023015"/>
    </source>
</evidence>
<evidence type="ECO:0000256" key="3">
    <source>
        <dbReference type="ARBA" id="ARBA00022737"/>
    </source>
</evidence>
<dbReference type="GO" id="GO:0030154">
    <property type="term" value="P:cell differentiation"/>
    <property type="evidence" value="ECO:0007669"/>
    <property type="project" value="UniProtKB-KW"/>
</dbReference>
<keyword evidence="2" id="KW-0217">Developmental protein</keyword>
<keyword evidence="10" id="KW-0539">Nucleus</keyword>
<evidence type="ECO:0000256" key="9">
    <source>
        <dbReference type="ARBA" id="ARBA00023163"/>
    </source>
</evidence>
<dbReference type="CDD" id="cd00167">
    <property type="entry name" value="SANT"/>
    <property type="match status" value="2"/>
</dbReference>
<evidence type="ECO:0000256" key="1">
    <source>
        <dbReference type="ARBA" id="ARBA00004123"/>
    </source>
</evidence>